<dbReference type="Proteomes" id="UP000326565">
    <property type="component" value="Unassembled WGS sequence"/>
</dbReference>
<dbReference type="AlphaFoldDB" id="A0A5N5XIJ0"/>
<proteinExistence type="predicted"/>
<reference evidence="1 2" key="1">
    <citation type="submission" date="2019-04" db="EMBL/GenBank/DDBJ databases">
        <title>Friends and foes A comparative genomics study of 23 Aspergillus species from section Flavi.</title>
        <authorList>
            <consortium name="DOE Joint Genome Institute"/>
            <person name="Kjaerbolling I."/>
            <person name="Vesth T."/>
            <person name="Frisvad J.C."/>
            <person name="Nybo J.L."/>
            <person name="Theobald S."/>
            <person name="Kildgaard S."/>
            <person name="Isbrandt T."/>
            <person name="Kuo A."/>
            <person name="Sato A."/>
            <person name="Lyhne E.K."/>
            <person name="Kogle M.E."/>
            <person name="Wiebenga A."/>
            <person name="Kun R.S."/>
            <person name="Lubbers R.J."/>
            <person name="Makela M.R."/>
            <person name="Barry K."/>
            <person name="Chovatia M."/>
            <person name="Clum A."/>
            <person name="Daum C."/>
            <person name="Haridas S."/>
            <person name="He G."/>
            <person name="LaButti K."/>
            <person name="Lipzen A."/>
            <person name="Mondo S."/>
            <person name="Riley R."/>
            <person name="Salamov A."/>
            <person name="Simmons B.A."/>
            <person name="Magnuson J.K."/>
            <person name="Henrissat B."/>
            <person name="Mortensen U.H."/>
            <person name="Larsen T.O."/>
            <person name="Devries R.P."/>
            <person name="Grigoriev I.V."/>
            <person name="Machida M."/>
            <person name="Baker S.E."/>
            <person name="Andersen M.R."/>
        </authorList>
    </citation>
    <scope>NUCLEOTIDE SEQUENCE [LARGE SCALE GENOMIC DNA]</scope>
    <source>
        <strain evidence="1 2">CBS 151.66</strain>
    </source>
</reference>
<name>A0A5N5XIJ0_9EURO</name>
<evidence type="ECO:0000313" key="1">
    <source>
        <dbReference type="EMBL" id="KAB8078930.1"/>
    </source>
</evidence>
<sequence>MLKSIRWGIYKLQVQKNHYTLMHKHSMPPTGPRVMDSPIRPNPPGLERRWKVAARGTVSCSCSGCQSLVSGPLGHFPSVIIPSCEPLARRLTILSLSLSSFFPFFSSFYP</sequence>
<dbReference type="OrthoDB" id="4506724at2759"/>
<accession>A0A5N5XIJ0</accession>
<protein>
    <submittedName>
        <fullName evidence="1">Uncharacterized protein</fullName>
    </submittedName>
</protein>
<evidence type="ECO:0000313" key="2">
    <source>
        <dbReference type="Proteomes" id="UP000326565"/>
    </source>
</evidence>
<keyword evidence="2" id="KW-1185">Reference proteome</keyword>
<gene>
    <name evidence="1" type="ORF">BDV29DRAFT_120643</name>
</gene>
<dbReference type="EMBL" id="ML732154">
    <property type="protein sequence ID" value="KAB8078930.1"/>
    <property type="molecule type" value="Genomic_DNA"/>
</dbReference>
<organism evidence="1 2">
    <name type="scientific">Aspergillus leporis</name>
    <dbReference type="NCBI Taxonomy" id="41062"/>
    <lineage>
        <taxon>Eukaryota</taxon>
        <taxon>Fungi</taxon>
        <taxon>Dikarya</taxon>
        <taxon>Ascomycota</taxon>
        <taxon>Pezizomycotina</taxon>
        <taxon>Eurotiomycetes</taxon>
        <taxon>Eurotiomycetidae</taxon>
        <taxon>Eurotiales</taxon>
        <taxon>Aspergillaceae</taxon>
        <taxon>Aspergillus</taxon>
        <taxon>Aspergillus subgen. Circumdati</taxon>
    </lineage>
</organism>